<comment type="caution">
    <text evidence="1">The sequence shown here is derived from an EMBL/GenBank/DDBJ whole genome shotgun (WGS) entry which is preliminary data.</text>
</comment>
<name>A0A9P6VD74_9HELO</name>
<evidence type="ECO:0000313" key="1">
    <source>
        <dbReference type="EMBL" id="KAG0645321.1"/>
    </source>
</evidence>
<protein>
    <submittedName>
        <fullName evidence="1">Echinocandin B biosynthetic cluster transcription factor</fullName>
    </submittedName>
</protein>
<dbReference type="OrthoDB" id="4685598at2759"/>
<dbReference type="AlphaFoldDB" id="A0A9P6VD74"/>
<accession>A0A9P6VD74</accession>
<sequence>MPESNICKFDDRILLPAILTSCQPCREDQVILLHSMPSAHAFGLSPEIAKAYFLAQITMARMIRRCTTSVIVSQAKEVYAPIIALELTYQLQTWHHHLPPSIRFECQDTTSVLPDDFLETNSSFRASSVIAVTQVLQMQYYLCLTNIYWPAVYSVINTGTLTPAPTDNCAQFFDSYVGFVMTAASVINNRPQNPWISIANCANNRALLISLFITTMACFKGASSLCLRSTTPPNVTRCFDIASKLFETGDAVAVSPAIGKIGFILRQRFVGRRR</sequence>
<proteinExistence type="predicted"/>
<reference evidence="1" key="1">
    <citation type="submission" date="2019-07" db="EMBL/GenBank/DDBJ databases">
        <title>Hyphodiscus hymeniophilus genome sequencing and assembly.</title>
        <authorList>
            <person name="Kramer G."/>
            <person name="Nodwell J."/>
        </authorList>
    </citation>
    <scope>NUCLEOTIDE SEQUENCE</scope>
    <source>
        <strain evidence="1">ATCC 34498</strain>
    </source>
</reference>
<gene>
    <name evidence="1" type="ORF">D0Z07_9054</name>
</gene>
<dbReference type="Proteomes" id="UP000785200">
    <property type="component" value="Unassembled WGS sequence"/>
</dbReference>
<dbReference type="EMBL" id="VNKQ01000019">
    <property type="protein sequence ID" value="KAG0645321.1"/>
    <property type="molecule type" value="Genomic_DNA"/>
</dbReference>
<dbReference type="PANTHER" id="PTHR47785:SF3">
    <property type="entry name" value="ZN(2)-C6 FUNGAL-TYPE DOMAIN-CONTAINING PROTEIN"/>
    <property type="match status" value="1"/>
</dbReference>
<dbReference type="CDD" id="cd12148">
    <property type="entry name" value="fungal_TF_MHR"/>
    <property type="match status" value="1"/>
</dbReference>
<keyword evidence="2" id="KW-1185">Reference proteome</keyword>
<organism evidence="1 2">
    <name type="scientific">Hyphodiscus hymeniophilus</name>
    <dbReference type="NCBI Taxonomy" id="353542"/>
    <lineage>
        <taxon>Eukaryota</taxon>
        <taxon>Fungi</taxon>
        <taxon>Dikarya</taxon>
        <taxon>Ascomycota</taxon>
        <taxon>Pezizomycotina</taxon>
        <taxon>Leotiomycetes</taxon>
        <taxon>Helotiales</taxon>
        <taxon>Hyphodiscaceae</taxon>
        <taxon>Hyphodiscus</taxon>
    </lineage>
</organism>
<evidence type="ECO:0000313" key="2">
    <source>
        <dbReference type="Proteomes" id="UP000785200"/>
    </source>
</evidence>
<dbReference type="PANTHER" id="PTHR47785">
    <property type="entry name" value="ZN(II)2CYS6 TRANSCRIPTION FACTOR (EUROFUNG)-RELATED-RELATED"/>
    <property type="match status" value="1"/>
</dbReference>
<dbReference type="InterPro" id="IPR053181">
    <property type="entry name" value="EcdB-like_regulator"/>
</dbReference>